<proteinExistence type="predicted"/>
<reference evidence="1" key="1">
    <citation type="submission" date="2023-10" db="EMBL/GenBank/DDBJ databases">
        <authorList>
            <person name="Chen Y."/>
            <person name="Shah S."/>
            <person name="Dougan E. K."/>
            <person name="Thang M."/>
            <person name="Chan C."/>
        </authorList>
    </citation>
    <scope>NUCLEOTIDE SEQUENCE [LARGE SCALE GENOMIC DNA]</scope>
</reference>
<protein>
    <submittedName>
        <fullName evidence="1">Uncharacterized protein</fullName>
    </submittedName>
</protein>
<organism evidence="1 2">
    <name type="scientific">Prorocentrum cordatum</name>
    <dbReference type="NCBI Taxonomy" id="2364126"/>
    <lineage>
        <taxon>Eukaryota</taxon>
        <taxon>Sar</taxon>
        <taxon>Alveolata</taxon>
        <taxon>Dinophyceae</taxon>
        <taxon>Prorocentrales</taxon>
        <taxon>Prorocentraceae</taxon>
        <taxon>Prorocentrum</taxon>
    </lineage>
</organism>
<dbReference type="EMBL" id="CAUYUJ010021771">
    <property type="protein sequence ID" value="CAK0906938.1"/>
    <property type="molecule type" value="Genomic_DNA"/>
</dbReference>
<evidence type="ECO:0000313" key="1">
    <source>
        <dbReference type="EMBL" id="CAK0906938.1"/>
    </source>
</evidence>
<keyword evidence="2" id="KW-1185">Reference proteome</keyword>
<dbReference type="Proteomes" id="UP001189429">
    <property type="component" value="Unassembled WGS sequence"/>
</dbReference>
<sequence length="251" mass="27398">MTEGLARRRRPLPEHLAPAARVLALASALPLPLAGLGRRWTPFRWGVGASRLAHPASLVHPRPPLLHRVPAPPVRRLRWRRSGLPQRAAAIRQVLVQIIWEALVPILVEMLSLAEVLAPVRVQMRAARAALVTPLGLDLQAKPQETVENNAARLIRWAEEKVMLLSEFTASALPVNLGAVSANSFEEALERHKLLESEAIAALADARTASPASPADAAQQIRLKAAQSALVRSRLTSRRWAAMAEQSTSRS</sequence>
<gene>
    <name evidence="1" type="ORF">PCOR1329_LOCUS82100</name>
</gene>
<comment type="caution">
    <text evidence="1">The sequence shown here is derived from an EMBL/GenBank/DDBJ whole genome shotgun (WGS) entry which is preliminary data.</text>
</comment>
<evidence type="ECO:0000313" key="2">
    <source>
        <dbReference type="Proteomes" id="UP001189429"/>
    </source>
</evidence>
<accession>A0ABN9Y8I1</accession>
<name>A0ABN9Y8I1_9DINO</name>